<proteinExistence type="predicted"/>
<accession>A0A2M8LFG9</accession>
<name>A0A2M8LFG9_9BACT</name>
<dbReference type="EMBL" id="PFET01000005">
    <property type="protein sequence ID" value="PJE76169.1"/>
    <property type="molecule type" value="Genomic_DNA"/>
</dbReference>
<comment type="caution">
    <text evidence="2">The sequence shown here is derived from an EMBL/GenBank/DDBJ whole genome shotgun (WGS) entry which is preliminary data.</text>
</comment>
<keyword evidence="1" id="KW-0812">Transmembrane</keyword>
<sequence>MFLTVHASVGAVFGDALGDSRIAFGAGFASHFLVDAIPHGDERIGRQFVTGNHKMLLALLLFIDVTVAFLLLTLFWMYGFIQNPVAAYSGALGAVLPDILSGLTAVSKERLWPAFTRFHNAAHQFFKQEFTPLSGYVIQTATFAAVWLTRIH</sequence>
<reference evidence="2 3" key="1">
    <citation type="submission" date="2017-09" db="EMBL/GenBank/DDBJ databases">
        <title>Depth-based differentiation of microbial function through sediment-hosted aquifers and enrichment of novel symbionts in the deep terrestrial subsurface.</title>
        <authorList>
            <person name="Probst A.J."/>
            <person name="Ladd B."/>
            <person name="Jarett J.K."/>
            <person name="Geller-Mcgrath D.E."/>
            <person name="Sieber C.M."/>
            <person name="Emerson J.B."/>
            <person name="Anantharaman K."/>
            <person name="Thomas B.C."/>
            <person name="Malmstrom R."/>
            <person name="Stieglmeier M."/>
            <person name="Klingl A."/>
            <person name="Woyke T."/>
            <person name="Ryan C.M."/>
            <person name="Banfield J.F."/>
        </authorList>
    </citation>
    <scope>NUCLEOTIDE SEQUENCE [LARGE SCALE GENOMIC DNA]</scope>
    <source>
        <strain evidence="2">CG10_big_fil_rev_8_21_14_0_10_48_11</strain>
    </source>
</reference>
<keyword evidence="1" id="KW-1133">Transmembrane helix</keyword>
<evidence type="ECO:0000256" key="1">
    <source>
        <dbReference type="SAM" id="Phobius"/>
    </source>
</evidence>
<keyword evidence="1" id="KW-0472">Membrane</keyword>
<dbReference type="AlphaFoldDB" id="A0A2M8LFG9"/>
<feature type="transmembrane region" description="Helical" evidence="1">
    <location>
        <begin position="56"/>
        <end position="79"/>
    </location>
</feature>
<evidence type="ECO:0000313" key="3">
    <source>
        <dbReference type="Proteomes" id="UP000231152"/>
    </source>
</evidence>
<gene>
    <name evidence="2" type="ORF">COV04_01405</name>
</gene>
<dbReference type="Proteomes" id="UP000231152">
    <property type="component" value="Unassembled WGS sequence"/>
</dbReference>
<organism evidence="2 3">
    <name type="scientific">Candidatus Uhrbacteria bacterium CG10_big_fil_rev_8_21_14_0_10_48_11</name>
    <dbReference type="NCBI Taxonomy" id="1975037"/>
    <lineage>
        <taxon>Bacteria</taxon>
        <taxon>Candidatus Uhriibacteriota</taxon>
    </lineage>
</organism>
<protein>
    <submittedName>
        <fullName evidence="2">Uncharacterized protein</fullName>
    </submittedName>
</protein>
<evidence type="ECO:0000313" key="2">
    <source>
        <dbReference type="EMBL" id="PJE76169.1"/>
    </source>
</evidence>